<keyword evidence="7" id="KW-0175">Coiled coil</keyword>
<protein>
    <recommendedName>
        <fullName evidence="5">Transcription factor MBP1</fullName>
    </recommendedName>
</protein>
<dbReference type="PANTHER" id="PTHR43828:SF15">
    <property type="entry name" value="TRANSCRIPTION FACTOR MBP1"/>
    <property type="match status" value="1"/>
</dbReference>
<feature type="domain" description="HTH APSES-type" evidence="9">
    <location>
        <begin position="5"/>
        <end position="112"/>
    </location>
</feature>
<dbReference type="SUPFAM" id="SSF54616">
    <property type="entry name" value="DNA-binding domain of Mlu1-box binding protein MBP1"/>
    <property type="match status" value="1"/>
</dbReference>
<feature type="compositionally biased region" description="Polar residues" evidence="8">
    <location>
        <begin position="122"/>
        <end position="138"/>
    </location>
</feature>
<dbReference type="Gene3D" id="3.10.260.10">
    <property type="entry name" value="Transcription regulator HTH, APSES-type DNA-binding domain"/>
    <property type="match status" value="1"/>
</dbReference>
<dbReference type="InParanoid" id="G0V5R4"/>
<evidence type="ECO:0000256" key="5">
    <source>
        <dbReference type="ARBA" id="ARBA00073969"/>
    </source>
</evidence>
<dbReference type="KEGG" id="ncs:NCAS_0A02440"/>
<dbReference type="InterPro" id="IPR036887">
    <property type="entry name" value="HTH_APSES_sf"/>
</dbReference>
<dbReference type="Pfam" id="PF00023">
    <property type="entry name" value="Ank"/>
    <property type="match status" value="1"/>
</dbReference>
<dbReference type="FunCoup" id="G0V5R4">
    <property type="interactions" value="953"/>
</dbReference>
<dbReference type="Proteomes" id="UP000001640">
    <property type="component" value="Chromosome 1"/>
</dbReference>
<keyword evidence="3" id="KW-0238">DNA-binding</keyword>
<feature type="compositionally biased region" description="Low complexity" evidence="8">
    <location>
        <begin position="317"/>
        <end position="330"/>
    </location>
</feature>
<keyword evidence="2 6" id="KW-0040">ANK repeat</keyword>
<evidence type="ECO:0000313" key="10">
    <source>
        <dbReference type="EMBL" id="CCC66802.1"/>
    </source>
</evidence>
<feature type="compositionally biased region" description="Polar residues" evidence="8">
    <location>
        <begin position="152"/>
        <end position="164"/>
    </location>
</feature>
<reference key="2">
    <citation type="submission" date="2011-08" db="EMBL/GenBank/DDBJ databases">
        <title>Genome sequence of Naumovozyma castellii.</title>
        <authorList>
            <person name="Gordon J.L."/>
            <person name="Armisen D."/>
            <person name="Proux-Wera E."/>
            <person name="OhEigeartaigh S.S."/>
            <person name="Byrne K.P."/>
            <person name="Wolfe K.H."/>
        </authorList>
    </citation>
    <scope>NUCLEOTIDE SEQUENCE</scope>
    <source>
        <strain>Type strain:CBS 4309</strain>
    </source>
</reference>
<proteinExistence type="predicted"/>
<organism evidence="10 11">
    <name type="scientific">Naumovozyma castellii</name>
    <name type="common">Yeast</name>
    <name type="synonym">Saccharomyces castellii</name>
    <dbReference type="NCBI Taxonomy" id="27288"/>
    <lineage>
        <taxon>Eukaryota</taxon>
        <taxon>Fungi</taxon>
        <taxon>Dikarya</taxon>
        <taxon>Ascomycota</taxon>
        <taxon>Saccharomycotina</taxon>
        <taxon>Saccharomycetes</taxon>
        <taxon>Saccharomycetales</taxon>
        <taxon>Saccharomycetaceae</taxon>
        <taxon>Naumovozyma</taxon>
    </lineage>
</organism>
<feature type="region of interest" description="Disordered" evidence="8">
    <location>
        <begin position="277"/>
        <end position="365"/>
    </location>
</feature>
<feature type="compositionally biased region" description="Polar residues" evidence="8">
    <location>
        <begin position="230"/>
        <end position="240"/>
    </location>
</feature>
<evidence type="ECO:0000256" key="6">
    <source>
        <dbReference type="PROSITE-ProRule" id="PRU00023"/>
    </source>
</evidence>
<evidence type="ECO:0000256" key="1">
    <source>
        <dbReference type="ARBA" id="ARBA00022737"/>
    </source>
</evidence>
<dbReference type="HOGENOM" id="CLU_009666_3_0_1"/>
<evidence type="ECO:0000313" key="11">
    <source>
        <dbReference type="Proteomes" id="UP000001640"/>
    </source>
</evidence>
<accession>G0V5R4</accession>
<dbReference type="STRING" id="1064592.G0V5R4"/>
<dbReference type="OrthoDB" id="6718656at2759"/>
<dbReference type="PROSITE" id="PS50297">
    <property type="entry name" value="ANK_REP_REGION"/>
    <property type="match status" value="1"/>
</dbReference>
<dbReference type="InterPro" id="IPR018004">
    <property type="entry name" value="KilA/APSES_HTH"/>
</dbReference>
<dbReference type="GO" id="GO:0003677">
    <property type="term" value="F:DNA binding"/>
    <property type="evidence" value="ECO:0007669"/>
    <property type="project" value="UniProtKB-KW"/>
</dbReference>
<dbReference type="EMBL" id="HE576752">
    <property type="protein sequence ID" value="CCC66802.1"/>
    <property type="molecule type" value="Genomic_DNA"/>
</dbReference>
<dbReference type="AlphaFoldDB" id="G0V5R4"/>
<evidence type="ECO:0000256" key="3">
    <source>
        <dbReference type="ARBA" id="ARBA00023125"/>
    </source>
</evidence>
<dbReference type="GeneID" id="96900291"/>
<dbReference type="RefSeq" id="XP_003673193.1">
    <property type="nucleotide sequence ID" value="XM_003673145.1"/>
</dbReference>
<dbReference type="OMA" id="IHHAAIM"/>
<dbReference type="GO" id="GO:0030907">
    <property type="term" value="C:MBF transcription complex"/>
    <property type="evidence" value="ECO:0007669"/>
    <property type="project" value="EnsemblFungi"/>
</dbReference>
<feature type="coiled-coil region" evidence="7">
    <location>
        <begin position="695"/>
        <end position="722"/>
    </location>
</feature>
<dbReference type="GO" id="GO:0000082">
    <property type="term" value="P:G1/S transition of mitotic cell cycle"/>
    <property type="evidence" value="ECO:0007669"/>
    <property type="project" value="EnsemblFungi"/>
</dbReference>
<feature type="region of interest" description="Disordered" evidence="8">
    <location>
        <begin position="109"/>
        <end position="164"/>
    </location>
</feature>
<dbReference type="GO" id="GO:0033309">
    <property type="term" value="C:SBF transcription complex"/>
    <property type="evidence" value="ECO:0007669"/>
    <property type="project" value="TreeGrafter"/>
</dbReference>
<evidence type="ECO:0000256" key="8">
    <source>
        <dbReference type="SAM" id="MobiDB-lite"/>
    </source>
</evidence>
<dbReference type="InterPro" id="IPR036770">
    <property type="entry name" value="Ankyrin_rpt-contain_sf"/>
</dbReference>
<sequence length="820" mass="92220">MSNQIYSARYSGVDVYELIHPTGSVMKRKKDDWVNATHILKAANFAKAKRTRILDKEVMGRKHEKVQGGFGKYQGTWVPLEIATELAMKFDVYEELRALFDFKHVDGSASPPAAPKHHHASRSGSVKKTATRSASTSVLPDKPKKAKMGSFSHVSTPPTTHSGLLTSVDLNRAKFETINGSQDNNSMTVVNPVVTRRRGRPPSTVKAERKLGTTLQRSQSDMTFPKPAIPNSSISTKQLPYIQRTATSVGDDDNKRVELQAQQLQVDEQQRYSTEFKEISLDDGLSSDIEKDQDDHETGNTLKLQQQRQPLNTKLELSSTPSSPSLPTSPNDLAQANGYDQHHYGSNIGTSPILSTIPPYSAQGRPSTADINDKVNKYLSKLVDYFISNDMRLNKQVPPELLEPPPNSAPFIDAPIDPEQHSAFHWACSMGILPIVETLFSAGTNIRTTNSHGQTPLMRSAMFHNSYTRRSFPRIFQLLHETVFDVDNDLQTVIHHIVKRKSSTPSAIYYLDTVLSKIKDFSPQYGVEMLLNAQDNNGDTALHIAARNGDKLFFDTLLNNGALNTIRNKKGLTPNEIMNEHYQTQQNEQGGSNENDKDRLSNGVTKSPLTPSPVISDYLMYPSQAATRMSRGIPNIVNMMKQMAESYNDVLQNSESNEKILLKKLKTISRAIESVSSKNIELINGKSEDELTPYIDSKIQEIDDLKKEVTFFRREMKNKIELRQSARLKKYVELERTGEGALIDADNVENDTNKRLQLATELTLLQMKRRKERIEMILNFFNDNAKIHKYRRMISEATELGTDEVDNCLEVILQNLVNIS</sequence>
<evidence type="ECO:0000259" key="9">
    <source>
        <dbReference type="PROSITE" id="PS51299"/>
    </source>
</evidence>
<dbReference type="Pfam" id="PF04383">
    <property type="entry name" value="KilA-N"/>
    <property type="match status" value="1"/>
</dbReference>
<feature type="compositionally biased region" description="Polar residues" evidence="8">
    <location>
        <begin position="299"/>
        <end position="316"/>
    </location>
</feature>
<dbReference type="GO" id="GO:0001228">
    <property type="term" value="F:DNA-binding transcription activator activity, RNA polymerase II-specific"/>
    <property type="evidence" value="ECO:0007669"/>
    <property type="project" value="EnsemblFungi"/>
</dbReference>
<evidence type="ECO:0000256" key="7">
    <source>
        <dbReference type="SAM" id="Coils"/>
    </source>
</evidence>
<feature type="region of interest" description="Disordered" evidence="8">
    <location>
        <begin position="212"/>
        <end position="240"/>
    </location>
</feature>
<feature type="compositionally biased region" description="Basic and acidic residues" evidence="8">
    <location>
        <begin position="288"/>
        <end position="298"/>
    </location>
</feature>
<dbReference type="PROSITE" id="PS50088">
    <property type="entry name" value="ANK_REPEAT"/>
    <property type="match status" value="2"/>
</dbReference>
<feature type="repeat" description="ANK" evidence="6">
    <location>
        <begin position="419"/>
        <end position="451"/>
    </location>
</feature>
<dbReference type="InterPro" id="IPR003163">
    <property type="entry name" value="Tscrpt_reg_HTH_APSES-type"/>
</dbReference>
<keyword evidence="11" id="KW-1185">Reference proteome</keyword>
<feature type="compositionally biased region" description="Polar residues" evidence="8">
    <location>
        <begin position="584"/>
        <end position="593"/>
    </location>
</feature>
<dbReference type="InterPro" id="IPR051642">
    <property type="entry name" value="SWI6-like"/>
</dbReference>
<dbReference type="PROSITE" id="PS51299">
    <property type="entry name" value="HTH_APSES"/>
    <property type="match status" value="1"/>
</dbReference>
<dbReference type="SMART" id="SM00248">
    <property type="entry name" value="ANK"/>
    <property type="match status" value="3"/>
</dbReference>
<dbReference type="GO" id="GO:1990145">
    <property type="term" value="P:maintenance of translational fidelity"/>
    <property type="evidence" value="ECO:0007669"/>
    <property type="project" value="EnsemblFungi"/>
</dbReference>
<dbReference type="PANTHER" id="PTHR43828">
    <property type="entry name" value="ASPARAGINASE"/>
    <property type="match status" value="1"/>
</dbReference>
<dbReference type="FunFam" id="3.10.260.10:FF:000004">
    <property type="entry name" value="Transcription factor MBP1"/>
    <property type="match status" value="1"/>
</dbReference>
<dbReference type="SMART" id="SM01252">
    <property type="entry name" value="KilA-N"/>
    <property type="match status" value="1"/>
</dbReference>
<comment type="function">
    <text evidence="4">Binds to MCB elements (Mlu I cell cycle box) found in the promoter of most DNA synthesis genes. Transcriptional activation by MBF has an important role in the transition from G1 to S phase. It may have a dual role in that it behaves as an activator of transcription at the G1-S boundary and as a repressor during other stages of the cell cycle.</text>
</comment>
<reference evidence="10 11" key="1">
    <citation type="journal article" date="2011" name="Proc. Natl. Acad. Sci. U.S.A.">
        <title>Evolutionary erosion of yeast sex chromosomes by mating-type switching accidents.</title>
        <authorList>
            <person name="Gordon J.L."/>
            <person name="Armisen D."/>
            <person name="Proux-Wera E."/>
            <person name="Oheigeartaigh S.S."/>
            <person name="Byrne K.P."/>
            <person name="Wolfe K.H."/>
        </authorList>
    </citation>
    <scope>NUCLEOTIDE SEQUENCE [LARGE SCALE GENOMIC DNA]</scope>
    <source>
        <strain evidence="11">ATCC 76901 / BCRC 22586 / CBS 4309 / NBRC 1992 / NRRL Y-12630</strain>
    </source>
</reference>
<dbReference type="Gene3D" id="1.25.40.20">
    <property type="entry name" value="Ankyrin repeat-containing domain"/>
    <property type="match status" value="1"/>
</dbReference>
<feature type="region of interest" description="Disordered" evidence="8">
    <location>
        <begin position="584"/>
        <end position="609"/>
    </location>
</feature>
<dbReference type="SUPFAM" id="SSF48403">
    <property type="entry name" value="Ankyrin repeat"/>
    <property type="match status" value="1"/>
</dbReference>
<keyword evidence="1" id="KW-0677">Repeat</keyword>
<evidence type="ECO:0000256" key="2">
    <source>
        <dbReference type="ARBA" id="ARBA00023043"/>
    </source>
</evidence>
<feature type="compositionally biased region" description="Polar residues" evidence="8">
    <location>
        <begin position="213"/>
        <end position="222"/>
    </location>
</feature>
<evidence type="ECO:0000256" key="4">
    <source>
        <dbReference type="ARBA" id="ARBA00054211"/>
    </source>
</evidence>
<dbReference type="eggNOG" id="KOG4177">
    <property type="taxonomic scope" value="Eukaryota"/>
</dbReference>
<dbReference type="InterPro" id="IPR002110">
    <property type="entry name" value="Ankyrin_rpt"/>
</dbReference>
<gene>
    <name evidence="10" type="primary">NCAS0A02440</name>
    <name evidence="10" type="ordered locus">NCAS_0A02440</name>
</gene>
<feature type="repeat" description="ANK" evidence="6">
    <location>
        <begin position="537"/>
        <end position="569"/>
    </location>
</feature>
<name>G0V5R4_NAUCA</name>